<evidence type="ECO:0000313" key="3">
    <source>
        <dbReference type="EMBL" id="AAD16951.1"/>
    </source>
</evidence>
<dbReference type="GO" id="GO:0006302">
    <property type="term" value="P:double-strand break repair"/>
    <property type="evidence" value="ECO:0007669"/>
    <property type="project" value="InterPro"/>
</dbReference>
<dbReference type="SUPFAM" id="SSF52540">
    <property type="entry name" value="P-loop containing nucleoside triphosphate hydrolases"/>
    <property type="match status" value="1"/>
</dbReference>
<dbReference type="InterPro" id="IPR027417">
    <property type="entry name" value="P-loop_NTPase"/>
</dbReference>
<accession>Q9Z628</accession>
<dbReference type="GO" id="GO:0000731">
    <property type="term" value="P:DNA synthesis involved in DNA repair"/>
    <property type="evidence" value="ECO:0007669"/>
    <property type="project" value="TreeGrafter"/>
</dbReference>
<dbReference type="InterPro" id="IPR038729">
    <property type="entry name" value="Rad50/SbcC_AAA"/>
</dbReference>
<evidence type="ECO:0000259" key="1">
    <source>
        <dbReference type="Pfam" id="PF13476"/>
    </source>
</evidence>
<feature type="domain" description="Rad50/SbcC-type AAA" evidence="1">
    <location>
        <begin position="5"/>
        <end position="248"/>
    </location>
</feature>
<gene>
    <name evidence="3" type="primary">sugR</name>
</gene>
<dbReference type="Pfam" id="PF13476">
    <property type="entry name" value="AAA_23"/>
    <property type="match status" value="1"/>
</dbReference>
<dbReference type="Gene3D" id="3.40.50.300">
    <property type="entry name" value="P-loop containing nucleotide triphosphate hydrolases"/>
    <property type="match status" value="1"/>
</dbReference>
<dbReference type="InterPro" id="IPR031339">
    <property type="entry name" value="DUF4942"/>
</dbReference>
<dbReference type="PANTHER" id="PTHR32182">
    <property type="entry name" value="DNA REPLICATION AND REPAIR PROTEIN RECF"/>
    <property type="match status" value="1"/>
</dbReference>
<sequence>MRIDKLSLLNFRCFRQLDITFDEHITILVAPNGAGKTTVLDAIRLALFPFIRGFDASLYVKDKSLAIRTEDVRLVFRPEALNMEMSSPAMITATGEWESGKTATWMLDKRGEQPPHEDKTAAQLTRWGEQLQTLVREEHNLQQVELPLMLYLGTARLWYQERYEAQPTEQRLDNSAFSRLSGYDDCLSATSNYKQFEQWYSWLWLSYREHQITQLESPSAKLKEGVRVQRMKEAIQAIQQAINCLTQEVTGWHDLEYSSSHNQQLVMNHPQHGKIPLSQLSDGLRNAVAMVADIAFRCVKLNPHLRDEAALKTQGIVLIDEVDMFLHPAWQQQIIQSLRSAIQSLRSAFPLIQFIVTTHSPQVISTVKRESVRLLEQDEKGNGLASIPAGRPTASQVNDVLHSVMGVDPQPPVKEQDVFERGIINVFKGLSQEYKTNNPCYFGKKIIVNNLVKHDRWGYSLNWGWRRDQLADLERILYLLDSKTIPDNRHDVSIRFMDFVRDNPREQVFEDDMFTIRYF</sequence>
<protein>
    <submittedName>
        <fullName evidence="3">Putative ATP binding protein SugR</fullName>
    </submittedName>
</protein>
<reference evidence="3" key="1">
    <citation type="journal article" date="1999" name="J. Bacteriol.">
        <title>The SPI-3 pathogenicity island of Salmonella enterica.</title>
        <authorList>
            <person name="Blanc-Potard A.-B."/>
            <person name="Solomon F."/>
            <person name="Kayser J."/>
            <person name="Groisman E.A."/>
        </authorList>
    </citation>
    <scope>NUCLEOTIDE SEQUENCE</scope>
    <source>
        <strain evidence="3">14028s</strain>
    </source>
</reference>
<feature type="domain" description="DUF4942" evidence="2">
    <location>
        <begin position="415"/>
        <end position="519"/>
    </location>
</feature>
<dbReference type="PANTHER" id="PTHR32182:SF23">
    <property type="entry name" value="ATP BINDING PROTEIN"/>
    <property type="match status" value="1"/>
</dbReference>
<proteinExistence type="predicted"/>
<dbReference type="Pfam" id="PF13708">
    <property type="entry name" value="DUF4942"/>
    <property type="match status" value="1"/>
</dbReference>
<dbReference type="AlphaFoldDB" id="Q9Z628"/>
<name>Q9Z628_SALTM</name>
<dbReference type="GO" id="GO:0016887">
    <property type="term" value="F:ATP hydrolysis activity"/>
    <property type="evidence" value="ECO:0007669"/>
    <property type="project" value="InterPro"/>
</dbReference>
<evidence type="ECO:0000259" key="2">
    <source>
        <dbReference type="Pfam" id="PF13708"/>
    </source>
</evidence>
<dbReference type="EMBL" id="AF106566">
    <property type="protein sequence ID" value="AAD16951.1"/>
    <property type="molecule type" value="Genomic_DNA"/>
</dbReference>
<organism evidence="3">
    <name type="scientific">Salmonella typhimurium</name>
    <dbReference type="NCBI Taxonomy" id="90371"/>
    <lineage>
        <taxon>Bacteria</taxon>
        <taxon>Pseudomonadati</taxon>
        <taxon>Pseudomonadota</taxon>
        <taxon>Gammaproteobacteria</taxon>
        <taxon>Enterobacterales</taxon>
        <taxon>Enterobacteriaceae</taxon>
        <taxon>Salmonella</taxon>
    </lineage>
</organism>